<dbReference type="Gene3D" id="3.30.420.40">
    <property type="match status" value="2"/>
</dbReference>
<dbReference type="EMBL" id="CAFZ01000298">
    <property type="protein sequence ID" value="CCA74291.1"/>
    <property type="molecule type" value="Genomic_DNA"/>
</dbReference>
<sequence>MASLFDKPYNSEERLIIALDIGTTHSAVSFVHAYPGSQIDIRMVTRWPGQSEAAGDSKIPTMIAYKGGEAKAYGINAEEYIADDDYEVARWFKLHLHPESMKISDQSPHNTDPSSVSLPTIEVPPLPNGVSLSRIYAQFMAYLFSSTKAFFENTTPNGRSIWSRLDNDMVIVIATPNGWDVSQHVFLKHAAIKAGIVRSQQDAEDRLEFVTEGEASVHYALAKTNMRTWMRKGSIFCVCDCGGSTVDSTLYECKQLLPKLTLEEVCASECVQAGGVFVDRAARQMLTIKLRNSNYGDEESLNDMELAFERKTKRLFDGTNESYVIDFGGRQDNDREFGILKGKLTLSREEVASAFNDVLRQITDSCLRLRKDRKIRHLLLVGGFGESPYLQTCLRETFGKQGTEVVTVEDSSKKAAAEGAVIWYLKQLVTARVARYTIGTEYSPDYDADNPEHYERRAGVYLDALGLLAIPDGFRSIIVKNSRISKTKVVVTPFLRVYGSKPGPKELKTKQPLFLWDADELTRWTRNVDGSRPAGLRRLCEINADFSPILGHLQPRRSKDGTKVWAIDLEIVVAFDGRRLRAWLRWEENGATREGPVTILPGEVLK</sequence>
<dbReference type="Proteomes" id="UP000007148">
    <property type="component" value="Unassembled WGS sequence"/>
</dbReference>
<name>G4TSJ8_SERID</name>
<dbReference type="OrthoDB" id="2963168at2759"/>
<dbReference type="GO" id="GO:0140662">
    <property type="term" value="F:ATP-dependent protein folding chaperone"/>
    <property type="evidence" value="ECO:0007669"/>
    <property type="project" value="InterPro"/>
</dbReference>
<dbReference type="GO" id="GO:0005524">
    <property type="term" value="F:ATP binding"/>
    <property type="evidence" value="ECO:0007669"/>
    <property type="project" value="UniProtKB-KW"/>
</dbReference>
<evidence type="ECO:0000313" key="4">
    <source>
        <dbReference type="Proteomes" id="UP000007148"/>
    </source>
</evidence>
<evidence type="ECO:0000256" key="2">
    <source>
        <dbReference type="ARBA" id="ARBA00022840"/>
    </source>
</evidence>
<dbReference type="OMA" id="QIAWNEN"/>
<dbReference type="Gene3D" id="3.90.640.10">
    <property type="entry name" value="Actin, Chain A, domain 4"/>
    <property type="match status" value="1"/>
</dbReference>
<dbReference type="HOGENOM" id="CLU_009958_4_1_1"/>
<keyword evidence="4" id="KW-1185">Reference proteome</keyword>
<dbReference type="eggNOG" id="KOG0101">
    <property type="taxonomic scope" value="Eukaryota"/>
</dbReference>
<keyword evidence="2" id="KW-0067">ATP-binding</keyword>
<dbReference type="STRING" id="1109443.G4TSJ8"/>
<dbReference type="InterPro" id="IPR013126">
    <property type="entry name" value="Hsp_70_fam"/>
</dbReference>
<dbReference type="SUPFAM" id="SSF53067">
    <property type="entry name" value="Actin-like ATPase domain"/>
    <property type="match status" value="2"/>
</dbReference>
<evidence type="ECO:0008006" key="5">
    <source>
        <dbReference type="Google" id="ProtNLM"/>
    </source>
</evidence>
<accession>G4TSJ8</accession>
<dbReference type="PANTHER" id="PTHR14187">
    <property type="entry name" value="ALPHA KINASE/ELONGATION FACTOR 2 KINASE"/>
    <property type="match status" value="1"/>
</dbReference>
<reference evidence="3 4" key="1">
    <citation type="journal article" date="2011" name="PLoS Pathog.">
        <title>Endophytic Life Strategies Decoded by Genome and Transcriptome Analyses of the Mutualistic Root Symbiont Piriformospora indica.</title>
        <authorList>
            <person name="Zuccaro A."/>
            <person name="Lahrmann U."/>
            <person name="Guldener U."/>
            <person name="Langen G."/>
            <person name="Pfiffi S."/>
            <person name="Biedenkopf D."/>
            <person name="Wong P."/>
            <person name="Samans B."/>
            <person name="Grimm C."/>
            <person name="Basiewicz M."/>
            <person name="Murat C."/>
            <person name="Martin F."/>
            <person name="Kogel K.H."/>
        </authorList>
    </citation>
    <scope>NUCLEOTIDE SEQUENCE [LARGE SCALE GENOMIC DNA]</scope>
    <source>
        <strain evidence="3 4">DSM 11827</strain>
    </source>
</reference>
<dbReference type="InParanoid" id="G4TSJ8"/>
<gene>
    <name evidence="3" type="ORF">PIIN_08244</name>
</gene>
<evidence type="ECO:0000256" key="1">
    <source>
        <dbReference type="ARBA" id="ARBA00022741"/>
    </source>
</evidence>
<dbReference type="CDD" id="cd10170">
    <property type="entry name" value="ASKHA_NBD_HSP70"/>
    <property type="match status" value="1"/>
</dbReference>
<organism evidence="3 4">
    <name type="scientific">Serendipita indica (strain DSM 11827)</name>
    <name type="common">Root endophyte fungus</name>
    <name type="synonym">Piriformospora indica</name>
    <dbReference type="NCBI Taxonomy" id="1109443"/>
    <lineage>
        <taxon>Eukaryota</taxon>
        <taxon>Fungi</taxon>
        <taxon>Dikarya</taxon>
        <taxon>Basidiomycota</taxon>
        <taxon>Agaricomycotina</taxon>
        <taxon>Agaricomycetes</taxon>
        <taxon>Sebacinales</taxon>
        <taxon>Serendipitaceae</taxon>
        <taxon>Serendipita</taxon>
    </lineage>
</organism>
<dbReference type="InterPro" id="IPR043129">
    <property type="entry name" value="ATPase_NBD"/>
</dbReference>
<proteinExistence type="predicted"/>
<keyword evidence="1" id="KW-0547">Nucleotide-binding</keyword>
<evidence type="ECO:0000313" key="3">
    <source>
        <dbReference type="EMBL" id="CCA74291.1"/>
    </source>
</evidence>
<comment type="caution">
    <text evidence="3">The sequence shown here is derived from an EMBL/GenBank/DDBJ whole genome shotgun (WGS) entry which is preliminary data.</text>
</comment>
<dbReference type="PANTHER" id="PTHR14187:SF5">
    <property type="entry name" value="HEAT SHOCK 70 KDA PROTEIN 12A"/>
    <property type="match status" value="1"/>
</dbReference>
<dbReference type="Pfam" id="PF00012">
    <property type="entry name" value="HSP70"/>
    <property type="match status" value="1"/>
</dbReference>
<protein>
    <recommendedName>
        <fullName evidence="5">Hsp70 protein</fullName>
    </recommendedName>
</protein>
<dbReference type="AlphaFoldDB" id="G4TSJ8"/>